<name>A0A1H1NZ96_9ACTN</name>
<dbReference type="PANTHER" id="PTHR30137:SF6">
    <property type="entry name" value="LUCIFERASE-LIKE MONOOXYGENASE"/>
    <property type="match status" value="1"/>
</dbReference>
<sequence>MTGPATSGPATSGPTRVPLTVLDLVPVVSGSDAPEALRRSTDLARRAEALGYARYWVAEHHLNPGVAGTAPAVVLALLGTVTTRIRLGSAAVLTGHRTALSVVEEFGLLDAAYPGRIDLGLGRSGGRHLPPGQGTRSTGQPSSPRPDGTPTDAGSAAGPPDEHGDRRAPNGLLLPAPFSSAALLSSPRFALQAALLQQPEARTPDYGDWVHDLLALLGDGLVSDDGVEARPVPGAGSAVQPWVLGSSPGRSAEVAGARGLRFGANYHVAPSAVLDAVAAYRSAFRPSPGLDRPHVSVSADVVVAEDDAAAAELATGFGLWVHSIRSGQGAIAFPTPEEARRHAWTDEERALVRDRVATQVVGSPDTVVARLEQLQEATGADELAITTITHDHAARVRSYELLADAWHG</sequence>
<evidence type="ECO:0000259" key="2">
    <source>
        <dbReference type="Pfam" id="PF00296"/>
    </source>
</evidence>
<feature type="domain" description="Luciferase-like" evidence="2">
    <location>
        <begin position="30"/>
        <end position="128"/>
    </location>
</feature>
<dbReference type="GO" id="GO:0016705">
    <property type="term" value="F:oxidoreductase activity, acting on paired donors, with incorporation or reduction of molecular oxygen"/>
    <property type="evidence" value="ECO:0007669"/>
    <property type="project" value="InterPro"/>
</dbReference>
<dbReference type="SUPFAM" id="SSF51679">
    <property type="entry name" value="Bacterial luciferase-like"/>
    <property type="match status" value="1"/>
</dbReference>
<dbReference type="Gene3D" id="3.20.20.30">
    <property type="entry name" value="Luciferase-like domain"/>
    <property type="match status" value="1"/>
</dbReference>
<feature type="domain" description="Luciferase-like" evidence="2">
    <location>
        <begin position="197"/>
        <end position="378"/>
    </location>
</feature>
<dbReference type="PANTHER" id="PTHR30137">
    <property type="entry name" value="LUCIFERASE-LIKE MONOOXYGENASE"/>
    <property type="match status" value="1"/>
</dbReference>
<dbReference type="STRING" id="642780.SAMN04488570_1004"/>
<dbReference type="OrthoDB" id="9780518at2"/>
<dbReference type="InterPro" id="IPR036661">
    <property type="entry name" value="Luciferase-like_sf"/>
</dbReference>
<evidence type="ECO:0000256" key="1">
    <source>
        <dbReference type="SAM" id="MobiDB-lite"/>
    </source>
</evidence>
<accession>A0A1H1NZ96</accession>
<dbReference type="AlphaFoldDB" id="A0A1H1NZ96"/>
<dbReference type="RefSeq" id="WP_091726790.1">
    <property type="nucleotide sequence ID" value="NZ_LT629757.1"/>
</dbReference>
<dbReference type="GO" id="GO:0005829">
    <property type="term" value="C:cytosol"/>
    <property type="evidence" value="ECO:0007669"/>
    <property type="project" value="TreeGrafter"/>
</dbReference>
<reference evidence="4" key="1">
    <citation type="submission" date="2016-10" db="EMBL/GenBank/DDBJ databases">
        <authorList>
            <person name="Varghese N."/>
            <person name="Submissions S."/>
        </authorList>
    </citation>
    <scope>NUCLEOTIDE SEQUENCE [LARGE SCALE GENOMIC DNA]</scope>
    <source>
        <strain evidence="4">DSM 22127</strain>
    </source>
</reference>
<dbReference type="Pfam" id="PF00296">
    <property type="entry name" value="Bac_luciferase"/>
    <property type="match status" value="2"/>
</dbReference>
<keyword evidence="4" id="KW-1185">Reference proteome</keyword>
<dbReference type="Proteomes" id="UP000198859">
    <property type="component" value="Chromosome I"/>
</dbReference>
<feature type="region of interest" description="Disordered" evidence="1">
    <location>
        <begin position="122"/>
        <end position="172"/>
    </location>
</feature>
<evidence type="ECO:0000313" key="4">
    <source>
        <dbReference type="Proteomes" id="UP000198859"/>
    </source>
</evidence>
<gene>
    <name evidence="3" type="ORF">SAMN04488570_1004</name>
</gene>
<dbReference type="InterPro" id="IPR011251">
    <property type="entry name" value="Luciferase-like_dom"/>
</dbReference>
<protein>
    <submittedName>
        <fullName evidence="3">Luciferase family oxidoreductase, group 1</fullName>
    </submittedName>
</protein>
<organism evidence="3 4">
    <name type="scientific">Nocardioides scoriae</name>
    <dbReference type="NCBI Taxonomy" id="642780"/>
    <lineage>
        <taxon>Bacteria</taxon>
        <taxon>Bacillati</taxon>
        <taxon>Actinomycetota</taxon>
        <taxon>Actinomycetes</taxon>
        <taxon>Propionibacteriales</taxon>
        <taxon>Nocardioidaceae</taxon>
        <taxon>Nocardioides</taxon>
    </lineage>
</organism>
<dbReference type="InterPro" id="IPR050766">
    <property type="entry name" value="Bact_Lucif_Oxidored"/>
</dbReference>
<dbReference type="EMBL" id="LT629757">
    <property type="protein sequence ID" value="SDS04264.1"/>
    <property type="molecule type" value="Genomic_DNA"/>
</dbReference>
<evidence type="ECO:0000313" key="3">
    <source>
        <dbReference type="EMBL" id="SDS04264.1"/>
    </source>
</evidence>
<proteinExistence type="predicted"/>